<accession>A0A517VHQ5</accession>
<evidence type="ECO:0000313" key="2">
    <source>
        <dbReference type="Proteomes" id="UP000316855"/>
    </source>
</evidence>
<gene>
    <name evidence="1" type="ORF">Pan161_41590</name>
</gene>
<dbReference type="RefSeq" id="WP_145230212.1">
    <property type="nucleotide sequence ID" value="NZ_CP036343.1"/>
</dbReference>
<dbReference type="AlphaFoldDB" id="A0A517VHQ5"/>
<keyword evidence="2" id="KW-1185">Reference proteome</keyword>
<dbReference type="KEGG" id="gax:Pan161_41590"/>
<name>A0A517VHQ5_9PLAN</name>
<evidence type="ECO:0000313" key="1">
    <source>
        <dbReference type="EMBL" id="QDT92492.1"/>
    </source>
</evidence>
<proteinExistence type="predicted"/>
<dbReference type="PROSITE" id="PS51257">
    <property type="entry name" value="PROKAR_LIPOPROTEIN"/>
    <property type="match status" value="1"/>
</dbReference>
<dbReference type="Proteomes" id="UP000316855">
    <property type="component" value="Chromosome"/>
</dbReference>
<reference evidence="1 2" key="1">
    <citation type="submission" date="2019-02" db="EMBL/GenBank/DDBJ databases">
        <title>Deep-cultivation of Planctomycetes and their phenomic and genomic characterization uncovers novel biology.</title>
        <authorList>
            <person name="Wiegand S."/>
            <person name="Jogler M."/>
            <person name="Boedeker C."/>
            <person name="Pinto D."/>
            <person name="Vollmers J."/>
            <person name="Rivas-Marin E."/>
            <person name="Kohn T."/>
            <person name="Peeters S.H."/>
            <person name="Heuer A."/>
            <person name="Rast P."/>
            <person name="Oberbeckmann S."/>
            <person name="Bunk B."/>
            <person name="Jeske O."/>
            <person name="Meyerdierks A."/>
            <person name="Storesund J.E."/>
            <person name="Kallscheuer N."/>
            <person name="Luecker S."/>
            <person name="Lage O.M."/>
            <person name="Pohl T."/>
            <person name="Merkel B.J."/>
            <person name="Hornburger P."/>
            <person name="Mueller R.-W."/>
            <person name="Bruemmer F."/>
            <person name="Labrenz M."/>
            <person name="Spormann A.M."/>
            <person name="Op den Camp H."/>
            <person name="Overmann J."/>
            <person name="Amann R."/>
            <person name="Jetten M.S.M."/>
            <person name="Mascher T."/>
            <person name="Medema M.H."/>
            <person name="Devos D.P."/>
            <person name="Kaster A.-K."/>
            <person name="Ovreas L."/>
            <person name="Rohde M."/>
            <person name="Galperin M.Y."/>
            <person name="Jogler C."/>
        </authorList>
    </citation>
    <scope>NUCLEOTIDE SEQUENCE [LARGE SCALE GENOMIC DNA]</scope>
    <source>
        <strain evidence="1 2">Pan161</strain>
    </source>
</reference>
<protein>
    <submittedName>
        <fullName evidence="1">Uncharacterized protein</fullName>
    </submittedName>
</protein>
<dbReference type="EMBL" id="CP036343">
    <property type="protein sequence ID" value="QDT92492.1"/>
    <property type="molecule type" value="Genomic_DNA"/>
</dbReference>
<sequence length="149" mass="16744">MKKHVVLFSILPTLVIIMYACSLLRPDFEQGWSGQRYLLGGKTSALPDEFSIESTLPSGLTVTAKYGLMQSHTPDGIVSQEDQRYEYVQVTGRNWFWRLPDYGTTIRQQSEAELDLHLKQLGVAAISGDQFSQNILAMSKRNQCSSNTP</sequence>
<organism evidence="1 2">
    <name type="scientific">Gimesia algae</name>
    <dbReference type="NCBI Taxonomy" id="2527971"/>
    <lineage>
        <taxon>Bacteria</taxon>
        <taxon>Pseudomonadati</taxon>
        <taxon>Planctomycetota</taxon>
        <taxon>Planctomycetia</taxon>
        <taxon>Planctomycetales</taxon>
        <taxon>Planctomycetaceae</taxon>
        <taxon>Gimesia</taxon>
    </lineage>
</organism>